<keyword evidence="5" id="KW-0067">ATP-binding</keyword>
<dbReference type="InterPro" id="IPR011527">
    <property type="entry name" value="ABC1_TM_dom"/>
</dbReference>
<accession>A0ABT2D130</accession>
<dbReference type="InterPro" id="IPR017871">
    <property type="entry name" value="ABC_transporter-like_CS"/>
</dbReference>
<evidence type="ECO:0000313" key="12">
    <source>
        <dbReference type="EMBL" id="MCS0659954.1"/>
    </source>
</evidence>
<dbReference type="InterPro" id="IPR003593">
    <property type="entry name" value="AAA+_ATPase"/>
</dbReference>
<evidence type="ECO:0000313" key="13">
    <source>
        <dbReference type="Proteomes" id="UP001204621"/>
    </source>
</evidence>
<dbReference type="Proteomes" id="UP001204621">
    <property type="component" value="Unassembled WGS sequence"/>
</dbReference>
<dbReference type="InterPro" id="IPR027417">
    <property type="entry name" value="P-loop_NTPase"/>
</dbReference>
<keyword evidence="6 8" id="KW-1133">Transmembrane helix</keyword>
<keyword evidence="4" id="KW-0547">Nucleotide-binding</keyword>
<protein>
    <submittedName>
        <fullName evidence="12">Peptidase domain-containing ABC transporter</fullName>
    </submittedName>
</protein>
<evidence type="ECO:0000256" key="5">
    <source>
        <dbReference type="ARBA" id="ARBA00022840"/>
    </source>
</evidence>
<dbReference type="PROSITE" id="PS50929">
    <property type="entry name" value="ABC_TM1F"/>
    <property type="match status" value="1"/>
</dbReference>
<dbReference type="Gene3D" id="3.90.70.10">
    <property type="entry name" value="Cysteine proteinases"/>
    <property type="match status" value="1"/>
</dbReference>
<dbReference type="PANTHER" id="PTHR24221:SF606">
    <property type="entry name" value="COLICIN V SECRETION-PROCESSING ATP-BINDING PROTEIN"/>
    <property type="match status" value="1"/>
</dbReference>
<evidence type="ECO:0000256" key="6">
    <source>
        <dbReference type="ARBA" id="ARBA00022989"/>
    </source>
</evidence>
<keyword evidence="13" id="KW-1185">Reference proteome</keyword>
<dbReference type="CDD" id="cd02419">
    <property type="entry name" value="Peptidase_C39C"/>
    <property type="match status" value="1"/>
</dbReference>
<evidence type="ECO:0000256" key="8">
    <source>
        <dbReference type="SAM" id="Phobius"/>
    </source>
</evidence>
<evidence type="ECO:0000259" key="9">
    <source>
        <dbReference type="PROSITE" id="PS50893"/>
    </source>
</evidence>
<organism evidence="12 13">
    <name type="scientific">Massilia terrae</name>
    <dbReference type="NCBI Taxonomy" id="1811224"/>
    <lineage>
        <taxon>Bacteria</taxon>
        <taxon>Pseudomonadati</taxon>
        <taxon>Pseudomonadota</taxon>
        <taxon>Betaproteobacteria</taxon>
        <taxon>Burkholderiales</taxon>
        <taxon>Oxalobacteraceae</taxon>
        <taxon>Telluria group</taxon>
        <taxon>Massilia</taxon>
    </lineage>
</organism>
<comment type="subcellular location">
    <subcellularLocation>
        <location evidence="1">Cell membrane</location>
        <topology evidence="1">Multi-pass membrane protein</topology>
    </subcellularLocation>
</comment>
<keyword evidence="3 8" id="KW-0812">Transmembrane</keyword>
<feature type="transmembrane region" description="Helical" evidence="8">
    <location>
        <begin position="300"/>
        <end position="319"/>
    </location>
</feature>
<feature type="transmembrane region" description="Helical" evidence="8">
    <location>
        <begin position="157"/>
        <end position="177"/>
    </location>
</feature>
<gene>
    <name evidence="12" type="ORF">NX778_17925</name>
</gene>
<feature type="domain" description="Peptidase C39" evidence="11">
    <location>
        <begin position="6"/>
        <end position="130"/>
    </location>
</feature>
<keyword evidence="7 8" id="KW-0472">Membrane</keyword>
<feature type="domain" description="ABC transmembrane type-1" evidence="10">
    <location>
        <begin position="164"/>
        <end position="443"/>
    </location>
</feature>
<dbReference type="RefSeq" id="WP_258813146.1">
    <property type="nucleotide sequence ID" value="NZ_JANUGU010000006.1"/>
</dbReference>
<dbReference type="PROSITE" id="PS51257">
    <property type="entry name" value="PROKAR_LIPOPROTEIN"/>
    <property type="match status" value="1"/>
</dbReference>
<sequence length="701" mass="77059">MKTILQSESSECGLACLAMIACHYGHNVELSELRQRFSVSLKGVTLPNLIRYAASLHLSARPLRLDLDSLGELQLPCIVHWNLNHFVVLRKVSTRWRGGTVVTIIDPASGEQKMTLDEFSRSFTGIALELAPTPEFEVREEARRVSIRQLTGEIKGLRGAVAQVLALAFALEVFALVQPLFNQFALDYVIVSGDMELMLVLVLGFALVLVTRSAIDLARSWVLMRWGMQVSLQWSLRLFSHLTRLPMSYFEKRHLGDVVSRFGSIGSIQSTLTSLFVETVLDGLMAVLALGMMLVYSQALALVVVLAVVAYALLRWLFYGPLRDASKERLVLAAKENTHFLETVRAMSTLKLFGREAERRATWQNLKVDVNNRDIRTQKLTIVFRMLNTAISGAQTLVVFYIGAALVTRNVLTVGMLMAFISYASTFSSRLFNVIDVLVNVKMLGLHAERLGDIVGTPAEAEPPMETDLRRIAPAISLRGVKFRYGDAEPWVLNGVDLEIPAGENVALAGGSGCGKTTLCKIMVGLLEPVEGEVLVGGIPVRQLGLRSYRQMIGTVMQDDVLLAGSILENICFFDVAPDLERVEQCARLAAVHEEIAAMPMGYQTLVGEMGSSLSGGQKQRVLLARALYKQPMVLALDEATSHLDLANERKVNHALAGLELTRISVAHRPDTIRAARRVVTLAGGVIVSDMEQVPRVTVAA</sequence>
<feature type="transmembrane region" description="Helical" evidence="8">
    <location>
        <begin position="382"/>
        <end position="406"/>
    </location>
</feature>
<feature type="domain" description="ABC transporter" evidence="9">
    <location>
        <begin position="476"/>
        <end position="701"/>
    </location>
</feature>
<evidence type="ECO:0000259" key="11">
    <source>
        <dbReference type="PROSITE" id="PS50990"/>
    </source>
</evidence>
<dbReference type="SUPFAM" id="SSF52540">
    <property type="entry name" value="P-loop containing nucleoside triphosphate hydrolases"/>
    <property type="match status" value="1"/>
</dbReference>
<dbReference type="InterPro" id="IPR005074">
    <property type="entry name" value="Peptidase_C39"/>
</dbReference>
<evidence type="ECO:0000256" key="4">
    <source>
        <dbReference type="ARBA" id="ARBA00022741"/>
    </source>
</evidence>
<dbReference type="Pfam" id="PF00664">
    <property type="entry name" value="ABC_membrane"/>
    <property type="match status" value="1"/>
</dbReference>
<dbReference type="PROSITE" id="PS50990">
    <property type="entry name" value="PEPTIDASE_C39"/>
    <property type="match status" value="1"/>
</dbReference>
<dbReference type="PROSITE" id="PS00211">
    <property type="entry name" value="ABC_TRANSPORTER_1"/>
    <property type="match status" value="1"/>
</dbReference>
<dbReference type="CDD" id="cd18567">
    <property type="entry name" value="ABC_6TM_CvaB_RaxB_like"/>
    <property type="match status" value="1"/>
</dbReference>
<dbReference type="SUPFAM" id="SSF90123">
    <property type="entry name" value="ABC transporter transmembrane region"/>
    <property type="match status" value="1"/>
</dbReference>
<dbReference type="Pfam" id="PF03412">
    <property type="entry name" value="Peptidase_C39"/>
    <property type="match status" value="1"/>
</dbReference>
<keyword evidence="2" id="KW-1003">Cell membrane</keyword>
<dbReference type="InterPro" id="IPR033838">
    <property type="entry name" value="CvaB_peptidase"/>
</dbReference>
<dbReference type="PANTHER" id="PTHR24221">
    <property type="entry name" value="ATP-BINDING CASSETTE SUB-FAMILY B"/>
    <property type="match status" value="1"/>
</dbReference>
<proteinExistence type="predicted"/>
<dbReference type="EMBL" id="JANUGU010000006">
    <property type="protein sequence ID" value="MCS0659954.1"/>
    <property type="molecule type" value="Genomic_DNA"/>
</dbReference>
<reference evidence="12 13" key="1">
    <citation type="submission" date="2022-08" db="EMBL/GenBank/DDBJ databases">
        <title>Reclassification of Massilia species as members of the genera Telluria, Duganella, Pseudoduganella, Mokoshia gen. nov. and Zemynaea gen. nov. using orthogonal and non-orthogonal genome-based approaches.</title>
        <authorList>
            <person name="Bowman J.P."/>
        </authorList>
    </citation>
    <scope>NUCLEOTIDE SEQUENCE [LARGE SCALE GENOMIC DNA]</scope>
    <source>
        <strain evidence="12 13">JCM 31606</strain>
    </source>
</reference>
<comment type="caution">
    <text evidence="12">The sequence shown here is derived from an EMBL/GenBank/DDBJ whole genome shotgun (WGS) entry which is preliminary data.</text>
</comment>
<evidence type="ECO:0000256" key="2">
    <source>
        <dbReference type="ARBA" id="ARBA00022475"/>
    </source>
</evidence>
<evidence type="ECO:0000259" key="10">
    <source>
        <dbReference type="PROSITE" id="PS50929"/>
    </source>
</evidence>
<dbReference type="InterPro" id="IPR039421">
    <property type="entry name" value="Type_1_exporter"/>
</dbReference>
<evidence type="ECO:0000256" key="7">
    <source>
        <dbReference type="ARBA" id="ARBA00023136"/>
    </source>
</evidence>
<evidence type="ECO:0000256" key="1">
    <source>
        <dbReference type="ARBA" id="ARBA00004651"/>
    </source>
</evidence>
<feature type="transmembrane region" description="Helical" evidence="8">
    <location>
        <begin position="197"/>
        <end position="215"/>
    </location>
</feature>
<dbReference type="Gene3D" id="3.40.50.300">
    <property type="entry name" value="P-loop containing nucleotide triphosphate hydrolases"/>
    <property type="match status" value="1"/>
</dbReference>
<dbReference type="PROSITE" id="PS50893">
    <property type="entry name" value="ABC_TRANSPORTER_2"/>
    <property type="match status" value="1"/>
</dbReference>
<name>A0ABT2D130_9BURK</name>
<dbReference type="Pfam" id="PF00005">
    <property type="entry name" value="ABC_tran"/>
    <property type="match status" value="1"/>
</dbReference>
<dbReference type="SMART" id="SM00382">
    <property type="entry name" value="AAA"/>
    <property type="match status" value="1"/>
</dbReference>
<feature type="transmembrane region" description="Helical" evidence="8">
    <location>
        <begin position="275"/>
        <end position="294"/>
    </location>
</feature>
<evidence type="ECO:0000256" key="3">
    <source>
        <dbReference type="ARBA" id="ARBA00022692"/>
    </source>
</evidence>
<dbReference type="Gene3D" id="1.20.1560.10">
    <property type="entry name" value="ABC transporter type 1, transmembrane domain"/>
    <property type="match status" value="1"/>
</dbReference>
<dbReference type="InterPro" id="IPR003439">
    <property type="entry name" value="ABC_transporter-like_ATP-bd"/>
</dbReference>
<dbReference type="InterPro" id="IPR036640">
    <property type="entry name" value="ABC1_TM_sf"/>
</dbReference>